<dbReference type="Gene3D" id="3.30.2310.20">
    <property type="entry name" value="RelE-like"/>
    <property type="match status" value="1"/>
</dbReference>
<reference evidence="2 3" key="1">
    <citation type="submission" date="2019-01" db="EMBL/GenBank/DDBJ databases">
        <title>Senegalimassilia sp. nov. KGMB04484 isolated human feces.</title>
        <authorList>
            <person name="Han K.-I."/>
            <person name="Kim J.-S."/>
            <person name="Lee K.C."/>
            <person name="Suh M.K."/>
            <person name="Eom M.K."/>
            <person name="Lee J.H."/>
            <person name="Park S.-H."/>
            <person name="Kang S.W."/>
            <person name="Park J.-E."/>
            <person name="Oh B.S."/>
            <person name="Yu S.Y."/>
            <person name="Choi S.-H."/>
            <person name="Lee D.H."/>
            <person name="Yoon H."/>
            <person name="Kim B.-Y."/>
            <person name="Lee J.H."/>
            <person name="Lee J.-S."/>
        </authorList>
    </citation>
    <scope>NUCLEOTIDE SEQUENCE [LARGE SCALE GENOMIC DNA]</scope>
    <source>
        <strain evidence="2 3">KGMB04484</strain>
    </source>
</reference>
<comment type="caution">
    <text evidence="2">The sequence shown here is derived from an EMBL/GenBank/DDBJ whole genome shotgun (WGS) entry which is preliminary data.</text>
</comment>
<keyword evidence="3" id="KW-1185">Reference proteome</keyword>
<dbReference type="Pfam" id="PF05016">
    <property type="entry name" value="ParE_toxin"/>
    <property type="match status" value="1"/>
</dbReference>
<proteinExistence type="predicted"/>
<protein>
    <submittedName>
        <fullName evidence="2">Type II toxin-antitoxin system RelE/ParE family toxin</fullName>
    </submittedName>
</protein>
<gene>
    <name evidence="2" type="ORF">ET524_03090</name>
</gene>
<dbReference type="InterPro" id="IPR007712">
    <property type="entry name" value="RelE/ParE_toxin"/>
</dbReference>
<evidence type="ECO:0000313" key="3">
    <source>
        <dbReference type="Proteomes" id="UP000293345"/>
    </source>
</evidence>
<dbReference type="Proteomes" id="UP000293345">
    <property type="component" value="Unassembled WGS sequence"/>
</dbReference>
<organism evidence="2 3">
    <name type="scientific">Senegalimassilia faecalis</name>
    <dbReference type="NCBI Taxonomy" id="2509433"/>
    <lineage>
        <taxon>Bacteria</taxon>
        <taxon>Bacillati</taxon>
        <taxon>Actinomycetota</taxon>
        <taxon>Coriobacteriia</taxon>
        <taxon>Coriobacteriales</taxon>
        <taxon>Coriobacteriaceae</taxon>
        <taxon>Senegalimassilia</taxon>
    </lineage>
</organism>
<dbReference type="SUPFAM" id="SSF143011">
    <property type="entry name" value="RelE-like"/>
    <property type="match status" value="1"/>
</dbReference>
<dbReference type="AlphaFoldDB" id="A0A4V1QTT5"/>
<evidence type="ECO:0000313" key="2">
    <source>
        <dbReference type="EMBL" id="RXZ53587.1"/>
    </source>
</evidence>
<accession>A0A4V1QTT5</accession>
<dbReference type="EMBL" id="SDPW01000001">
    <property type="protein sequence ID" value="RXZ53587.1"/>
    <property type="molecule type" value="Genomic_DNA"/>
</dbReference>
<name>A0A4V1QTT5_9ACTN</name>
<sequence length="118" mass="13484">MGIRLISMNSLLPLGANMAYKRRILEEAAREYRDIVSYLATVLCSPDAARGFMDEFEYQLDLACEMPELYGLSHLKELAVLGYHPMRVKNYVALYKIVGDVVVIAHVFHRSQDYAKLI</sequence>
<evidence type="ECO:0000256" key="1">
    <source>
        <dbReference type="ARBA" id="ARBA00022649"/>
    </source>
</evidence>
<keyword evidence="1" id="KW-1277">Toxin-antitoxin system</keyword>
<dbReference type="InterPro" id="IPR035093">
    <property type="entry name" value="RelE/ParE_toxin_dom_sf"/>
</dbReference>